<reference evidence="12" key="1">
    <citation type="journal article" date="2015" name="Int. J. Syst. Evol. Microbiol.">
        <title>Rhizobium alvei sp. nov., isolated from a freshwater river.</title>
        <authorList>
            <person name="Sheu S.Y."/>
            <person name="Huang H.W."/>
            <person name="Young C.C."/>
            <person name="Chen W.M."/>
        </authorList>
    </citation>
    <scope>NUCLEOTIDE SEQUENCE</scope>
    <source>
        <strain evidence="12">TNR-22</strain>
    </source>
</reference>
<reference evidence="12" key="2">
    <citation type="submission" date="2023-07" db="EMBL/GenBank/DDBJ databases">
        <authorList>
            <person name="Shen H."/>
        </authorList>
    </citation>
    <scope>NUCLEOTIDE SEQUENCE</scope>
    <source>
        <strain evidence="12">TNR-22</strain>
    </source>
</reference>
<evidence type="ECO:0000256" key="7">
    <source>
        <dbReference type="ARBA" id="ARBA00022958"/>
    </source>
</evidence>
<dbReference type="RefSeq" id="WP_304378004.1">
    <property type="nucleotide sequence ID" value="NZ_JAUOZU010000015.1"/>
</dbReference>
<dbReference type="NCBIfam" id="NF001454">
    <property type="entry name" value="PRK00315.1"/>
    <property type="match status" value="1"/>
</dbReference>
<sequence>MLANFRPAVVLLLLFTALTGLAYPLGITAVAAITLADKASGSMIRNGDRVIGSRLIGQQFQSDRYFWPRPSATAEVAYNAGASSGTNLGPTSAKLRDMVAAAVRHIGEAGIDGPIPADAVTASGSGLDPDISPAFAQRQIARVAKARGLDPDQVASLVDDQTALPWLGLFGEPRVNVLALNIALDSLEPQG</sequence>
<dbReference type="Pfam" id="PF02669">
    <property type="entry name" value="KdpC"/>
    <property type="match status" value="1"/>
</dbReference>
<dbReference type="InterPro" id="IPR003820">
    <property type="entry name" value="KdpC"/>
</dbReference>
<evidence type="ECO:0000256" key="8">
    <source>
        <dbReference type="ARBA" id="ARBA00022989"/>
    </source>
</evidence>
<evidence type="ECO:0000256" key="4">
    <source>
        <dbReference type="ARBA" id="ARBA00022692"/>
    </source>
</evidence>
<keyword evidence="8 11" id="KW-1133">Transmembrane helix</keyword>
<comment type="function">
    <text evidence="11">Part of the high-affinity ATP-driven potassium transport (or Kdp) system, which catalyzes the hydrolysis of ATP coupled with the electrogenic transport of potassium into the cytoplasm. This subunit acts as a catalytic chaperone that increases the ATP-binding affinity of the ATP-hydrolyzing subunit KdpB by the formation of a transient KdpB/KdpC/ATP ternary complex.</text>
</comment>
<keyword evidence="6 11" id="KW-0067">ATP-binding</keyword>
<dbReference type="PANTHER" id="PTHR30042">
    <property type="entry name" value="POTASSIUM-TRANSPORTING ATPASE C CHAIN"/>
    <property type="match status" value="1"/>
</dbReference>
<dbReference type="HAMAP" id="MF_00276">
    <property type="entry name" value="KdpC"/>
    <property type="match status" value="1"/>
</dbReference>
<keyword evidence="9 11" id="KW-0406">Ion transport</keyword>
<evidence type="ECO:0000256" key="10">
    <source>
        <dbReference type="ARBA" id="ARBA00023136"/>
    </source>
</evidence>
<name>A0ABT8YQT0_9HYPH</name>
<proteinExistence type="inferred from homology"/>
<comment type="similarity">
    <text evidence="11">Belongs to the KdpC family.</text>
</comment>
<evidence type="ECO:0000313" key="13">
    <source>
        <dbReference type="Proteomes" id="UP001174932"/>
    </source>
</evidence>
<keyword evidence="4 11" id="KW-0812">Transmembrane</keyword>
<keyword evidence="10 11" id="KW-0472">Membrane</keyword>
<gene>
    <name evidence="11 12" type="primary">kdpC</name>
    <name evidence="12" type="ORF">Q4481_19140</name>
</gene>
<evidence type="ECO:0000256" key="1">
    <source>
        <dbReference type="ARBA" id="ARBA00022448"/>
    </source>
</evidence>
<keyword evidence="5 11" id="KW-0547">Nucleotide-binding</keyword>
<evidence type="ECO:0000256" key="5">
    <source>
        <dbReference type="ARBA" id="ARBA00022741"/>
    </source>
</evidence>
<comment type="subcellular location">
    <subcellularLocation>
        <location evidence="11">Cell membrane</location>
        <topology evidence="11">Single-pass membrane protein</topology>
    </subcellularLocation>
</comment>
<evidence type="ECO:0000256" key="2">
    <source>
        <dbReference type="ARBA" id="ARBA00022475"/>
    </source>
</evidence>
<dbReference type="NCBIfam" id="TIGR00681">
    <property type="entry name" value="kdpC"/>
    <property type="match status" value="1"/>
</dbReference>
<evidence type="ECO:0000256" key="11">
    <source>
        <dbReference type="HAMAP-Rule" id="MF_00276"/>
    </source>
</evidence>
<comment type="subunit">
    <text evidence="11">The system is composed of three essential subunits: KdpA, KdpB and KdpC.</text>
</comment>
<keyword evidence="3 11" id="KW-0633">Potassium transport</keyword>
<keyword evidence="13" id="KW-1185">Reference proteome</keyword>
<evidence type="ECO:0000256" key="3">
    <source>
        <dbReference type="ARBA" id="ARBA00022538"/>
    </source>
</evidence>
<keyword evidence="7 11" id="KW-0630">Potassium</keyword>
<keyword evidence="1 11" id="KW-0813">Transport</keyword>
<evidence type="ECO:0000313" key="12">
    <source>
        <dbReference type="EMBL" id="MDO6966079.1"/>
    </source>
</evidence>
<dbReference type="Proteomes" id="UP001174932">
    <property type="component" value="Unassembled WGS sequence"/>
</dbReference>
<keyword evidence="2 11" id="KW-1003">Cell membrane</keyword>
<dbReference type="EMBL" id="JAUOZU010000015">
    <property type="protein sequence ID" value="MDO6966079.1"/>
    <property type="molecule type" value="Genomic_DNA"/>
</dbReference>
<organism evidence="12 13">
    <name type="scientific">Rhizobium alvei</name>
    <dbReference type="NCBI Taxonomy" id="1132659"/>
    <lineage>
        <taxon>Bacteria</taxon>
        <taxon>Pseudomonadati</taxon>
        <taxon>Pseudomonadota</taxon>
        <taxon>Alphaproteobacteria</taxon>
        <taxon>Hyphomicrobiales</taxon>
        <taxon>Rhizobiaceae</taxon>
        <taxon>Rhizobium/Agrobacterium group</taxon>
        <taxon>Rhizobium</taxon>
    </lineage>
</organism>
<dbReference type="PIRSF" id="PIRSF001296">
    <property type="entry name" value="K_ATPase_KdpC"/>
    <property type="match status" value="1"/>
</dbReference>
<evidence type="ECO:0000256" key="6">
    <source>
        <dbReference type="ARBA" id="ARBA00022840"/>
    </source>
</evidence>
<comment type="caution">
    <text evidence="12">The sequence shown here is derived from an EMBL/GenBank/DDBJ whole genome shotgun (WGS) entry which is preliminary data.</text>
</comment>
<evidence type="ECO:0000256" key="9">
    <source>
        <dbReference type="ARBA" id="ARBA00023065"/>
    </source>
</evidence>
<protein>
    <recommendedName>
        <fullName evidence="11">Potassium-transporting ATPase KdpC subunit</fullName>
    </recommendedName>
    <alternativeName>
        <fullName evidence="11">ATP phosphohydrolase [potassium-transporting] C chain</fullName>
    </alternativeName>
    <alternativeName>
        <fullName evidence="11">Potassium-binding and translocating subunit C</fullName>
    </alternativeName>
    <alternativeName>
        <fullName evidence="11">Potassium-translocating ATPase C chain</fullName>
    </alternativeName>
</protein>
<dbReference type="PANTHER" id="PTHR30042:SF2">
    <property type="entry name" value="POTASSIUM-TRANSPORTING ATPASE KDPC SUBUNIT"/>
    <property type="match status" value="1"/>
</dbReference>
<accession>A0ABT8YQT0</accession>